<name>A0A8X8BY65_POPTO</name>
<accession>A0A8X8BY65</accession>
<evidence type="ECO:0000313" key="2">
    <source>
        <dbReference type="Proteomes" id="UP000886885"/>
    </source>
</evidence>
<dbReference type="OrthoDB" id="1470350at2759"/>
<proteinExistence type="predicted"/>
<dbReference type="GO" id="GO:0020037">
    <property type="term" value="F:heme binding"/>
    <property type="evidence" value="ECO:0007669"/>
    <property type="project" value="InterPro"/>
</dbReference>
<dbReference type="InterPro" id="IPR001128">
    <property type="entry name" value="Cyt_P450"/>
</dbReference>
<organism evidence="1 2">
    <name type="scientific">Populus tomentosa</name>
    <name type="common">Chinese white poplar</name>
    <dbReference type="NCBI Taxonomy" id="118781"/>
    <lineage>
        <taxon>Eukaryota</taxon>
        <taxon>Viridiplantae</taxon>
        <taxon>Streptophyta</taxon>
        <taxon>Embryophyta</taxon>
        <taxon>Tracheophyta</taxon>
        <taxon>Spermatophyta</taxon>
        <taxon>Magnoliopsida</taxon>
        <taxon>eudicotyledons</taxon>
        <taxon>Gunneridae</taxon>
        <taxon>Pentapetalae</taxon>
        <taxon>rosids</taxon>
        <taxon>fabids</taxon>
        <taxon>Malpighiales</taxon>
        <taxon>Salicaceae</taxon>
        <taxon>Saliceae</taxon>
        <taxon>Populus</taxon>
    </lineage>
</organism>
<dbReference type="EMBL" id="JAAWWB010001962">
    <property type="protein sequence ID" value="KAG6735619.1"/>
    <property type="molecule type" value="Genomic_DNA"/>
</dbReference>
<comment type="caution">
    <text evidence="1">The sequence shown here is derived from an EMBL/GenBank/DDBJ whole genome shotgun (WGS) entry which is preliminary data.</text>
</comment>
<dbReference type="Gene3D" id="1.10.630.10">
    <property type="entry name" value="Cytochrome P450"/>
    <property type="match status" value="1"/>
</dbReference>
<dbReference type="InterPro" id="IPR036396">
    <property type="entry name" value="Cyt_P450_sf"/>
</dbReference>
<keyword evidence="2" id="KW-1185">Reference proteome</keyword>
<dbReference type="GO" id="GO:0005506">
    <property type="term" value="F:iron ion binding"/>
    <property type="evidence" value="ECO:0007669"/>
    <property type="project" value="InterPro"/>
</dbReference>
<reference evidence="1" key="1">
    <citation type="journal article" date="2020" name="bioRxiv">
        <title>Hybrid origin of Populus tomentosa Carr. identified through genome sequencing and phylogenomic analysis.</title>
        <authorList>
            <person name="An X."/>
            <person name="Gao K."/>
            <person name="Chen Z."/>
            <person name="Li J."/>
            <person name="Yang X."/>
            <person name="Yang X."/>
            <person name="Zhou J."/>
            <person name="Guo T."/>
            <person name="Zhao T."/>
            <person name="Huang S."/>
            <person name="Miao D."/>
            <person name="Khan W.U."/>
            <person name="Rao P."/>
            <person name="Ye M."/>
            <person name="Lei B."/>
            <person name="Liao W."/>
            <person name="Wang J."/>
            <person name="Ji L."/>
            <person name="Li Y."/>
            <person name="Guo B."/>
            <person name="Mustafa N.S."/>
            <person name="Li S."/>
            <person name="Yun Q."/>
            <person name="Keller S.R."/>
            <person name="Mao J."/>
            <person name="Zhang R."/>
            <person name="Strauss S.H."/>
        </authorList>
    </citation>
    <scope>NUCLEOTIDE SEQUENCE</scope>
    <source>
        <strain evidence="1">GM15</strain>
        <tissue evidence="1">Leaf</tissue>
    </source>
</reference>
<gene>
    <name evidence="1" type="ORF">POTOM_061740</name>
</gene>
<evidence type="ECO:0000313" key="1">
    <source>
        <dbReference type="EMBL" id="KAG6735619.1"/>
    </source>
</evidence>
<protein>
    <submittedName>
        <fullName evidence="1">Uncharacterized protein</fullName>
    </submittedName>
</protein>
<dbReference type="SUPFAM" id="SSF48264">
    <property type="entry name" value="Cytochrome P450"/>
    <property type="match status" value="1"/>
</dbReference>
<dbReference type="AlphaFoldDB" id="A0A8X8BY65"/>
<dbReference type="Proteomes" id="UP000886885">
    <property type="component" value="Unassembled WGS sequence"/>
</dbReference>
<sequence>MYITNLYRGEDIFISIWNLHRSPNLWDDADKFIPDRWPLDGLNPNETNQNFCGVFDGWWDRLPKYVTKGHLLEVIEVTMRDFDELYLKNGFGLWRGLINLAGKGKRASVKKTFDERMSFIAAQALNAIYESKTAWILSKQLCKGHKN</sequence>
<dbReference type="GO" id="GO:0004497">
    <property type="term" value="F:monooxygenase activity"/>
    <property type="evidence" value="ECO:0007669"/>
    <property type="project" value="InterPro"/>
</dbReference>
<dbReference type="GO" id="GO:0016705">
    <property type="term" value="F:oxidoreductase activity, acting on paired donors, with incorporation or reduction of molecular oxygen"/>
    <property type="evidence" value="ECO:0007669"/>
    <property type="project" value="InterPro"/>
</dbReference>
<dbReference type="Pfam" id="PF00067">
    <property type="entry name" value="p450"/>
    <property type="match status" value="1"/>
</dbReference>